<accession>A0A914RKP1</accession>
<evidence type="ECO:0000259" key="2">
    <source>
        <dbReference type="Pfam" id="PF03129"/>
    </source>
</evidence>
<keyword evidence="3" id="KW-1185">Reference proteome</keyword>
<protein>
    <submittedName>
        <fullName evidence="4">Anticodon-binding domain-containing protein</fullName>
    </submittedName>
</protein>
<dbReference type="Pfam" id="PF03129">
    <property type="entry name" value="HGTP_anticodon"/>
    <property type="match status" value="1"/>
</dbReference>
<proteinExistence type="predicted"/>
<dbReference type="GO" id="GO:0006435">
    <property type="term" value="P:threonyl-tRNA aminoacylation"/>
    <property type="evidence" value="ECO:0007669"/>
    <property type="project" value="TreeGrafter"/>
</dbReference>
<organism evidence="3 4">
    <name type="scientific">Parascaris equorum</name>
    <name type="common">Equine roundworm</name>
    <dbReference type="NCBI Taxonomy" id="6256"/>
    <lineage>
        <taxon>Eukaryota</taxon>
        <taxon>Metazoa</taxon>
        <taxon>Ecdysozoa</taxon>
        <taxon>Nematoda</taxon>
        <taxon>Chromadorea</taxon>
        <taxon>Rhabditida</taxon>
        <taxon>Spirurina</taxon>
        <taxon>Ascaridomorpha</taxon>
        <taxon>Ascaridoidea</taxon>
        <taxon>Ascarididae</taxon>
        <taxon>Parascaris</taxon>
    </lineage>
</organism>
<dbReference type="GO" id="GO:0005739">
    <property type="term" value="C:mitochondrion"/>
    <property type="evidence" value="ECO:0007669"/>
    <property type="project" value="TreeGrafter"/>
</dbReference>
<dbReference type="PANTHER" id="PTHR11451:SF46">
    <property type="entry name" value="THREONINE--TRNA LIGASE"/>
    <property type="match status" value="1"/>
</dbReference>
<evidence type="ECO:0000313" key="4">
    <source>
        <dbReference type="WBParaSite" id="PEQ_0000707401-mRNA-1"/>
    </source>
</evidence>
<dbReference type="Gene3D" id="3.40.50.800">
    <property type="entry name" value="Anticodon-binding domain"/>
    <property type="match status" value="1"/>
</dbReference>
<feature type="domain" description="Anticodon-binding" evidence="2">
    <location>
        <begin position="54"/>
        <end position="95"/>
    </location>
</feature>
<dbReference type="SUPFAM" id="SSF52954">
    <property type="entry name" value="Class II aaRS ABD-related"/>
    <property type="match status" value="1"/>
</dbReference>
<dbReference type="GO" id="GO:0004829">
    <property type="term" value="F:threonine-tRNA ligase activity"/>
    <property type="evidence" value="ECO:0007669"/>
    <property type="project" value="TreeGrafter"/>
</dbReference>
<sequence>MWCYLGSNGVHDVRILFVLRDHAEAELKKALDESGHPWELNPGDGAFYGPKMCSDTLNKQIRNAQLAQFNFILVVGPKEAQNGTVNVRTRDNAVRDFTRVHIFISRFHTFISPEEKITVSKLAGKFSLR</sequence>
<dbReference type="WBParaSite" id="PEQ_0000707401-mRNA-1">
    <property type="protein sequence ID" value="PEQ_0000707401-mRNA-1"/>
    <property type="gene ID" value="PEQ_0000707401"/>
</dbReference>
<evidence type="ECO:0000313" key="3">
    <source>
        <dbReference type="Proteomes" id="UP000887564"/>
    </source>
</evidence>
<dbReference type="InterPro" id="IPR004154">
    <property type="entry name" value="Anticodon-bd"/>
</dbReference>
<dbReference type="InterPro" id="IPR036621">
    <property type="entry name" value="Anticodon-bd_dom_sf"/>
</dbReference>
<dbReference type="AlphaFoldDB" id="A0A914RKP1"/>
<dbReference type="PANTHER" id="PTHR11451">
    <property type="entry name" value="THREONINE-TRNA LIGASE"/>
    <property type="match status" value="1"/>
</dbReference>
<dbReference type="Proteomes" id="UP000887564">
    <property type="component" value="Unplaced"/>
</dbReference>
<name>A0A914RKP1_PAREQ</name>
<evidence type="ECO:0000256" key="1">
    <source>
        <dbReference type="ARBA" id="ARBA00022917"/>
    </source>
</evidence>
<keyword evidence="1" id="KW-0648">Protein biosynthesis</keyword>
<reference evidence="4" key="1">
    <citation type="submission" date="2022-11" db="UniProtKB">
        <authorList>
            <consortium name="WormBaseParasite"/>
        </authorList>
    </citation>
    <scope>IDENTIFICATION</scope>
</reference>